<dbReference type="AlphaFoldDB" id="A0A4Q7Y2M8"/>
<keyword evidence="3" id="KW-1185">Reference proteome</keyword>
<accession>A0A4Q7Y2M8</accession>
<dbReference type="Proteomes" id="UP000292507">
    <property type="component" value="Unassembled WGS sequence"/>
</dbReference>
<sequence>MARKKDGSPCMKSPIKGAAVCRMHGGAAPQVQRKAAERIAHASDVAVMKLLALMQDPDVPKAVQAAVARDLLDRANVTGKTTIEVEVPLWQQILDGVVATVPTDGETAAMRPFAEGRDPLVIEAERVSDTERERELADELARYQAAPHDEDWSDDFAYGSESPRPAPVQEPATPMRNGADRPPPAHPVPERRRIEPDDPDYWQVPRTYTPTTPPPRRGRVAGRRR</sequence>
<dbReference type="EMBL" id="SHKV01000001">
    <property type="protein sequence ID" value="RZU30624.1"/>
    <property type="molecule type" value="Genomic_DNA"/>
</dbReference>
<evidence type="ECO:0000313" key="3">
    <source>
        <dbReference type="Proteomes" id="UP000292507"/>
    </source>
</evidence>
<comment type="caution">
    <text evidence="2">The sequence shown here is derived from an EMBL/GenBank/DDBJ whole genome shotgun (WGS) entry which is preliminary data.</text>
</comment>
<proteinExistence type="predicted"/>
<organism evidence="2 3">
    <name type="scientific">Blastococcus saxobsidens</name>
    <dbReference type="NCBI Taxonomy" id="138336"/>
    <lineage>
        <taxon>Bacteria</taxon>
        <taxon>Bacillati</taxon>
        <taxon>Actinomycetota</taxon>
        <taxon>Actinomycetes</taxon>
        <taxon>Geodermatophilales</taxon>
        <taxon>Geodermatophilaceae</taxon>
        <taxon>Blastococcus</taxon>
    </lineage>
</organism>
<dbReference type="NCBIfam" id="NF041373">
    <property type="entry name" value="HGG_STG"/>
    <property type="match status" value="1"/>
</dbReference>
<reference evidence="2 3" key="1">
    <citation type="submission" date="2019-02" db="EMBL/GenBank/DDBJ databases">
        <title>Sequencing the genomes of 1000 actinobacteria strains.</title>
        <authorList>
            <person name="Klenk H.-P."/>
        </authorList>
    </citation>
    <scope>NUCLEOTIDE SEQUENCE [LARGE SCALE GENOMIC DNA]</scope>
    <source>
        <strain evidence="2 3">DSM 44509</strain>
    </source>
</reference>
<dbReference type="InterPro" id="IPR047675">
    <property type="entry name" value="Putative_zinc-bd"/>
</dbReference>
<name>A0A4Q7Y2M8_9ACTN</name>
<evidence type="ECO:0000313" key="2">
    <source>
        <dbReference type="EMBL" id="RZU30624.1"/>
    </source>
</evidence>
<protein>
    <submittedName>
        <fullName evidence="2">Uncharacterized protein</fullName>
    </submittedName>
</protein>
<evidence type="ECO:0000256" key="1">
    <source>
        <dbReference type="SAM" id="MobiDB-lite"/>
    </source>
</evidence>
<gene>
    <name evidence="2" type="ORF">BKA19_0244</name>
</gene>
<feature type="compositionally biased region" description="Basic residues" evidence="1">
    <location>
        <begin position="216"/>
        <end position="225"/>
    </location>
</feature>
<feature type="region of interest" description="Disordered" evidence="1">
    <location>
        <begin position="143"/>
        <end position="225"/>
    </location>
</feature>